<gene>
    <name evidence="2" type="ORF">ACFSQT_39145</name>
</gene>
<keyword evidence="1" id="KW-0732">Signal</keyword>
<evidence type="ECO:0000313" key="2">
    <source>
        <dbReference type="EMBL" id="MFD2058882.1"/>
    </source>
</evidence>
<evidence type="ECO:0000256" key="1">
    <source>
        <dbReference type="SAM" id="SignalP"/>
    </source>
</evidence>
<accession>A0ABW4WT98</accession>
<dbReference type="EMBL" id="JBHUGY010000080">
    <property type="protein sequence ID" value="MFD2058882.1"/>
    <property type="molecule type" value="Genomic_DNA"/>
</dbReference>
<keyword evidence="3" id="KW-1185">Reference proteome</keyword>
<feature type="signal peptide" evidence="1">
    <location>
        <begin position="1"/>
        <end position="33"/>
    </location>
</feature>
<dbReference type="RefSeq" id="WP_379027334.1">
    <property type="nucleotide sequence ID" value="NZ_JBHUGY010000080.1"/>
</dbReference>
<protein>
    <submittedName>
        <fullName evidence="2">Uncharacterized protein</fullName>
    </submittedName>
</protein>
<sequence>METLQRLEECIMRIRTVCLGAIALSLFAGAAAADPLSDLVSFPTFYTDAGMKTMKPMADFKKAWLAMPKRDRTAMKKACNDPAMSKAHAPFCANVLALGGAN</sequence>
<evidence type="ECO:0000313" key="3">
    <source>
        <dbReference type="Proteomes" id="UP001597349"/>
    </source>
</evidence>
<organism evidence="2 3">
    <name type="scientific">Mesorhizobium calcicola</name>
    <dbReference type="NCBI Taxonomy" id="1300310"/>
    <lineage>
        <taxon>Bacteria</taxon>
        <taxon>Pseudomonadati</taxon>
        <taxon>Pseudomonadota</taxon>
        <taxon>Alphaproteobacteria</taxon>
        <taxon>Hyphomicrobiales</taxon>
        <taxon>Phyllobacteriaceae</taxon>
        <taxon>Mesorhizobium</taxon>
    </lineage>
</organism>
<comment type="caution">
    <text evidence="2">The sequence shown here is derived from an EMBL/GenBank/DDBJ whole genome shotgun (WGS) entry which is preliminary data.</text>
</comment>
<name>A0ABW4WT98_9HYPH</name>
<feature type="chain" id="PRO_5046165608" evidence="1">
    <location>
        <begin position="34"/>
        <end position="102"/>
    </location>
</feature>
<dbReference type="Proteomes" id="UP001597349">
    <property type="component" value="Unassembled WGS sequence"/>
</dbReference>
<reference evidence="3" key="1">
    <citation type="journal article" date="2019" name="Int. J. Syst. Evol. Microbiol.">
        <title>The Global Catalogue of Microorganisms (GCM) 10K type strain sequencing project: providing services to taxonomists for standard genome sequencing and annotation.</title>
        <authorList>
            <consortium name="The Broad Institute Genomics Platform"/>
            <consortium name="The Broad Institute Genome Sequencing Center for Infectious Disease"/>
            <person name="Wu L."/>
            <person name="Ma J."/>
        </authorList>
    </citation>
    <scope>NUCLEOTIDE SEQUENCE [LARGE SCALE GENOMIC DNA]</scope>
    <source>
        <strain evidence="3">CGMCC 1.16226</strain>
    </source>
</reference>
<proteinExistence type="predicted"/>